<sequence>MSESERHSGSGVDVAIVGMGPRGLSVLERMLVRLTEEPAASAVRIWTIDPGEHGAGRVWRSSQPDWFAMNTVTGEVSLYSGEPDGGPPRAGAGPSLHQWLTRHPDSRLSALGPCDYAPRPVFGQYLTSVFDTLVATAPRGVEVIPISAQVTRIDQAGGRKRLTTEDKSIVADKVVLATGHPKVVPNGCDDEFLRFAEDHPGATYLRGDSAAEMNLEGIRPGEPVGVIGLGLTFYDVLAALTHGRGGEFVTEGGLLRYRPSGHEPAIAAGSRSGLPMLARGRNQKAPSYRYRPRFVTDLALTAARYTAERTRGSAQLDFLTDLFPLLQLEVEHVYYRTHLKRMKGQLAEREFAKRHLTIARENPGAVRDLLVEFGLENLPPIDMLGMARPFKGEVFASPGEYHDRLLALLDADVAHAEQGNMDGPLKAALDILRDTRGFLRSAVDFGGLLPESHRDDFLGFFNPINTMVSAGPPAVRVSQACALLRAGVLTVVGPATEVRTDPGSGRFALHSSQVEGSRRLVSTLIDGRIPRPALDLDSAPLTRQLLADGVISEYLNGDFATGGLAVTPAPFLVIDGTGRPDPDLYAIGIPTENVRWFTQIGNGRPGPLSGFHADADAIAADALAEARVVTSALAA</sequence>
<dbReference type="AlphaFoldDB" id="A0A1H3NS87"/>
<reference evidence="2 3" key="1">
    <citation type="submission" date="2016-10" db="EMBL/GenBank/DDBJ databases">
        <authorList>
            <person name="de Groot N.N."/>
        </authorList>
    </citation>
    <scope>NUCLEOTIDE SEQUENCE [LARGE SCALE GENOMIC DNA]</scope>
    <source>
        <strain evidence="2 3">CPCC 202699</strain>
    </source>
</reference>
<dbReference type="InterPro" id="IPR036188">
    <property type="entry name" value="FAD/NAD-bd_sf"/>
</dbReference>
<evidence type="ECO:0000259" key="1">
    <source>
        <dbReference type="Pfam" id="PF13454"/>
    </source>
</evidence>
<dbReference type="EMBL" id="FNON01000007">
    <property type="protein sequence ID" value="SDY91613.1"/>
    <property type="molecule type" value="Genomic_DNA"/>
</dbReference>
<dbReference type="OrthoDB" id="3653265at2"/>
<keyword evidence="3" id="KW-1185">Reference proteome</keyword>
<dbReference type="Proteomes" id="UP000199515">
    <property type="component" value="Unassembled WGS sequence"/>
</dbReference>
<gene>
    <name evidence="2" type="ORF">SAMN05421504_107433</name>
</gene>
<dbReference type="SUPFAM" id="SSF51905">
    <property type="entry name" value="FAD/NAD(P)-binding domain"/>
    <property type="match status" value="1"/>
</dbReference>
<name>A0A1H3NS87_9PSEU</name>
<evidence type="ECO:0000313" key="3">
    <source>
        <dbReference type="Proteomes" id="UP000199515"/>
    </source>
</evidence>
<dbReference type="STRING" id="589385.SAMN05421504_107433"/>
<accession>A0A1H3NS87</accession>
<dbReference type="Pfam" id="PF13454">
    <property type="entry name" value="NAD_binding_9"/>
    <property type="match status" value="1"/>
</dbReference>
<dbReference type="InterPro" id="IPR052189">
    <property type="entry name" value="L-asp_N-monooxygenase_NS-form"/>
</dbReference>
<dbReference type="RefSeq" id="WP_091295016.1">
    <property type="nucleotide sequence ID" value="NZ_FNON01000007.1"/>
</dbReference>
<dbReference type="PANTHER" id="PTHR40254">
    <property type="entry name" value="BLR0577 PROTEIN"/>
    <property type="match status" value="1"/>
</dbReference>
<dbReference type="InterPro" id="IPR038732">
    <property type="entry name" value="HpyO/CreE_NAD-binding"/>
</dbReference>
<organism evidence="2 3">
    <name type="scientific">Amycolatopsis xylanica</name>
    <dbReference type="NCBI Taxonomy" id="589385"/>
    <lineage>
        <taxon>Bacteria</taxon>
        <taxon>Bacillati</taxon>
        <taxon>Actinomycetota</taxon>
        <taxon>Actinomycetes</taxon>
        <taxon>Pseudonocardiales</taxon>
        <taxon>Pseudonocardiaceae</taxon>
        <taxon>Amycolatopsis</taxon>
    </lineage>
</organism>
<dbReference type="PANTHER" id="PTHR40254:SF1">
    <property type="entry name" value="BLR0577 PROTEIN"/>
    <property type="match status" value="1"/>
</dbReference>
<protein>
    <submittedName>
        <fullName evidence="2">Methylaspartate mutase epsilon subunit</fullName>
    </submittedName>
</protein>
<proteinExistence type="predicted"/>
<evidence type="ECO:0000313" key="2">
    <source>
        <dbReference type="EMBL" id="SDY91613.1"/>
    </source>
</evidence>
<feature type="domain" description="FAD-dependent urate hydroxylase HpyO/Asp monooxygenase CreE-like FAD/NAD(P)-binding" evidence="1">
    <location>
        <begin position="15"/>
        <end position="180"/>
    </location>
</feature>
<dbReference type="Gene3D" id="3.50.50.60">
    <property type="entry name" value="FAD/NAD(P)-binding domain"/>
    <property type="match status" value="1"/>
</dbReference>